<sequence>MHVSQHQPSTGPEPAAGASRRSLYVPVRRGPAGSVIRLWRTPFGTRTAVAFTSDRRLRSVLGPTQAWIRLSEAALRRMAEPLGAVRLTVDPVLTARPPAAWSRESAAPAPQAGATETAEAEGEATGAPGSGTSGAEAPETGTYGRDAAPAAP</sequence>
<accession>A0ABU7P9Z6</accession>
<protein>
    <submittedName>
        <fullName evidence="2">SAV_915 family protein</fullName>
    </submittedName>
</protein>
<evidence type="ECO:0000313" key="2">
    <source>
        <dbReference type="EMBL" id="MEE4542648.1"/>
    </source>
</evidence>
<feature type="region of interest" description="Disordered" evidence="1">
    <location>
        <begin position="97"/>
        <end position="152"/>
    </location>
</feature>
<dbReference type="EMBL" id="JAZEWV010000007">
    <property type="protein sequence ID" value="MEE4542648.1"/>
    <property type="molecule type" value="Genomic_DNA"/>
</dbReference>
<proteinExistence type="predicted"/>
<dbReference type="InterPro" id="IPR049975">
    <property type="entry name" value="SAV_915-like_dom"/>
</dbReference>
<comment type="caution">
    <text evidence="2">The sequence shown here is derived from an EMBL/GenBank/DDBJ whole genome shotgun (WGS) entry which is preliminary data.</text>
</comment>
<dbReference type="RefSeq" id="WP_330794575.1">
    <property type="nucleotide sequence ID" value="NZ_JAZEWV010000007.1"/>
</dbReference>
<feature type="region of interest" description="Disordered" evidence="1">
    <location>
        <begin position="1"/>
        <end position="22"/>
    </location>
</feature>
<evidence type="ECO:0000256" key="1">
    <source>
        <dbReference type="SAM" id="MobiDB-lite"/>
    </source>
</evidence>
<organism evidence="2 3">
    <name type="scientific">Actinacidiphila polyblastidii</name>
    <dbReference type="NCBI Taxonomy" id="3110430"/>
    <lineage>
        <taxon>Bacteria</taxon>
        <taxon>Bacillati</taxon>
        <taxon>Actinomycetota</taxon>
        <taxon>Actinomycetes</taxon>
        <taxon>Kitasatosporales</taxon>
        <taxon>Streptomycetaceae</taxon>
        <taxon>Actinacidiphila</taxon>
    </lineage>
</organism>
<feature type="compositionally biased region" description="Low complexity" evidence="1">
    <location>
        <begin position="104"/>
        <end position="127"/>
    </location>
</feature>
<dbReference type="Proteomes" id="UP001344658">
    <property type="component" value="Unassembled WGS sequence"/>
</dbReference>
<keyword evidence="3" id="KW-1185">Reference proteome</keyword>
<evidence type="ECO:0000313" key="3">
    <source>
        <dbReference type="Proteomes" id="UP001344658"/>
    </source>
</evidence>
<feature type="compositionally biased region" description="Polar residues" evidence="1">
    <location>
        <begin position="1"/>
        <end position="10"/>
    </location>
</feature>
<reference evidence="2 3" key="1">
    <citation type="submission" date="2023-12" db="EMBL/GenBank/DDBJ databases">
        <title>Streptomyces sp. V4-01.</title>
        <authorList>
            <person name="Somphong A."/>
            <person name="Phongsopitanun W."/>
        </authorList>
    </citation>
    <scope>NUCLEOTIDE SEQUENCE [LARGE SCALE GENOMIC DNA]</scope>
    <source>
        <strain evidence="2 3">V4-01</strain>
    </source>
</reference>
<dbReference type="NCBIfam" id="NF042914">
    <property type="entry name" value="SAV915_dom"/>
    <property type="match status" value="1"/>
</dbReference>
<gene>
    <name evidence="2" type="ORF">V2S66_11800</name>
</gene>
<name>A0ABU7P9Z6_9ACTN</name>